<dbReference type="EMBL" id="JAGRQC010000001">
    <property type="protein sequence ID" value="MBR0551482.1"/>
    <property type="molecule type" value="Genomic_DNA"/>
</dbReference>
<evidence type="ECO:0000256" key="1">
    <source>
        <dbReference type="SAM" id="Coils"/>
    </source>
</evidence>
<feature type="region of interest" description="Disordered" evidence="2">
    <location>
        <begin position="1"/>
        <end position="36"/>
    </location>
</feature>
<evidence type="ECO:0000256" key="3">
    <source>
        <dbReference type="SAM" id="Phobius"/>
    </source>
</evidence>
<organism evidence="4 5">
    <name type="scientific">Stakelama marina</name>
    <dbReference type="NCBI Taxonomy" id="2826939"/>
    <lineage>
        <taxon>Bacteria</taxon>
        <taxon>Pseudomonadati</taxon>
        <taxon>Pseudomonadota</taxon>
        <taxon>Alphaproteobacteria</taxon>
        <taxon>Sphingomonadales</taxon>
        <taxon>Sphingomonadaceae</taxon>
        <taxon>Stakelama</taxon>
    </lineage>
</organism>
<evidence type="ECO:0000313" key="4">
    <source>
        <dbReference type="EMBL" id="MBR0551482.1"/>
    </source>
</evidence>
<gene>
    <name evidence="4" type="ORF">J7S20_03055</name>
</gene>
<feature type="coiled-coil region" evidence="1">
    <location>
        <begin position="123"/>
        <end position="157"/>
    </location>
</feature>
<sequence length="767" mass="82233">MNGGSQIVGLRPNQEPDPQDAEPIAAEQPAETFEEQDEAVEFDDPDAYPRAPWLWPAIAILAAAAWLGAMLYLSLPALSAPMQPVALVEFIAALCIPPTLIGIIWLLAMRTSRAEAYRFGATARAMRAEAESLERMVAALSRKIEANRAELAEQTNALMAMGDDAAERLRAVSNGMGDQAKAIDNSTRTLASAAGDAEKSLNVVLASLPKAHEETVALSKTLEESGLTAGKHAAALDAQLASLAQRGREADSVANGAAEKLAAHISRMEATSESASARLEQVTGEMSSAVDHVLERAAQAVDEARKGITAQGEAMLAMISTNQSAMERAGEEGIAALAQRIETVDAAIAQIAEKLGQQHESGTALFQTIESGAEAADARFERLHADGTKRAQELAASFSALTETAAAMREAMKSGDETAHQVIATAEHLLTALDATAREMDETMPGALERLDQRINASREVVAASKPELLALVTAAESTHDAIEAIAVVVANQRDTLGTITQSLLENLDIGRGRISDVQKIVDATVESTQRFADEAAPQLVEALTKIRETATSASDKARSTLASVIPAAARKLEQEGADALGRAVDSSVNRQIAELHRTTEEAVAMAAKASERLAGQMQSISETSSQIEARIEEARAEREENDRDNFARRVSLLIEALNSASIDITKTFSHEVSDSAWAAYLKGDRGVFTRRAVRLLEPHEAREVGRMYDEDGEFREQVNRYIHDFEAMLRHILSLRDGSPLGVTLLSSDMGKLYVALAQAIERLRT</sequence>
<keyword evidence="3" id="KW-0812">Transmembrane</keyword>
<comment type="caution">
    <text evidence="4">The sequence shown here is derived from an EMBL/GenBank/DDBJ whole genome shotgun (WGS) entry which is preliminary data.</text>
</comment>
<keyword evidence="5" id="KW-1185">Reference proteome</keyword>
<keyword evidence="3" id="KW-1133">Transmembrane helix</keyword>
<reference evidence="4" key="1">
    <citation type="submission" date="2021-04" db="EMBL/GenBank/DDBJ databases">
        <title>Ouciella asimina sp. nov., isolated from the surface seawater in the hydrothermal field of Okinawa Trough.</title>
        <authorList>
            <person name="Shuang W."/>
        </authorList>
    </citation>
    <scope>NUCLEOTIDE SEQUENCE</scope>
    <source>
        <strain evidence="4">LXI357</strain>
    </source>
</reference>
<name>A0A8T4IBK4_9SPHN</name>
<feature type="coiled-coil region" evidence="1">
    <location>
        <begin position="618"/>
        <end position="650"/>
    </location>
</feature>
<proteinExistence type="predicted"/>
<evidence type="ECO:0000256" key="2">
    <source>
        <dbReference type="SAM" id="MobiDB-lite"/>
    </source>
</evidence>
<keyword evidence="3" id="KW-0472">Membrane</keyword>
<dbReference type="RefSeq" id="WP_284052755.1">
    <property type="nucleotide sequence ID" value="NZ_JAGRQC010000001.1"/>
</dbReference>
<dbReference type="Proteomes" id="UP000676996">
    <property type="component" value="Unassembled WGS sequence"/>
</dbReference>
<accession>A0A8T4IBK4</accession>
<dbReference type="AlphaFoldDB" id="A0A8T4IBK4"/>
<evidence type="ECO:0008006" key="6">
    <source>
        <dbReference type="Google" id="ProtNLM"/>
    </source>
</evidence>
<keyword evidence="1" id="KW-0175">Coiled coil</keyword>
<evidence type="ECO:0000313" key="5">
    <source>
        <dbReference type="Proteomes" id="UP000676996"/>
    </source>
</evidence>
<protein>
    <recommendedName>
        <fullName evidence="6">ATPase</fullName>
    </recommendedName>
</protein>
<feature type="transmembrane region" description="Helical" evidence="3">
    <location>
        <begin position="53"/>
        <end position="73"/>
    </location>
</feature>
<feature type="transmembrane region" description="Helical" evidence="3">
    <location>
        <begin position="85"/>
        <end position="108"/>
    </location>
</feature>